<dbReference type="GO" id="GO:0034599">
    <property type="term" value="P:cellular response to oxidative stress"/>
    <property type="evidence" value="ECO:0007669"/>
    <property type="project" value="TreeGrafter"/>
</dbReference>
<organism evidence="10 11">
    <name type="scientific">Cristinia sonorae</name>
    <dbReference type="NCBI Taxonomy" id="1940300"/>
    <lineage>
        <taxon>Eukaryota</taxon>
        <taxon>Fungi</taxon>
        <taxon>Dikarya</taxon>
        <taxon>Basidiomycota</taxon>
        <taxon>Agaricomycotina</taxon>
        <taxon>Agaricomycetes</taxon>
        <taxon>Agaricomycetidae</taxon>
        <taxon>Agaricales</taxon>
        <taxon>Pleurotineae</taxon>
        <taxon>Stephanosporaceae</taxon>
        <taxon>Cristinia</taxon>
    </lineage>
</organism>
<dbReference type="GO" id="GO:0004089">
    <property type="term" value="F:carbonate dehydratase activity"/>
    <property type="evidence" value="ECO:0007669"/>
    <property type="project" value="UniProtKB-UniRule"/>
</dbReference>
<dbReference type="Proteomes" id="UP000813824">
    <property type="component" value="Unassembled WGS sequence"/>
</dbReference>
<dbReference type="EC" id="4.2.1.1" evidence="2 8"/>
<evidence type="ECO:0000256" key="4">
    <source>
        <dbReference type="ARBA" id="ARBA00022833"/>
    </source>
</evidence>
<feature type="signal peptide" evidence="9">
    <location>
        <begin position="1"/>
        <end position="28"/>
    </location>
</feature>
<comment type="cofactor">
    <cofactor evidence="7">
        <name>Zn(2+)</name>
        <dbReference type="ChEBI" id="CHEBI:29105"/>
    </cofactor>
    <text evidence="7">Binds 1 zinc ion per subunit.</text>
</comment>
<feature type="binding site" evidence="7">
    <location>
        <position position="87"/>
    </location>
    <ligand>
        <name>Zn(2+)</name>
        <dbReference type="ChEBI" id="CHEBI:29105"/>
    </ligand>
</feature>
<dbReference type="SMART" id="SM00947">
    <property type="entry name" value="Pro_CA"/>
    <property type="match status" value="1"/>
</dbReference>
<dbReference type="EMBL" id="JAEVFJ010000059">
    <property type="protein sequence ID" value="KAH8078431.1"/>
    <property type="molecule type" value="Genomic_DNA"/>
</dbReference>
<evidence type="ECO:0000256" key="1">
    <source>
        <dbReference type="ARBA" id="ARBA00006217"/>
    </source>
</evidence>
<evidence type="ECO:0000313" key="10">
    <source>
        <dbReference type="EMBL" id="KAH8078431.1"/>
    </source>
</evidence>
<comment type="function">
    <text evidence="8">Reversible hydration of carbon dioxide.</text>
</comment>
<proteinExistence type="inferred from homology"/>
<dbReference type="OrthoDB" id="10248475at2759"/>
<dbReference type="InterPro" id="IPR036874">
    <property type="entry name" value="Carbonic_anhydrase_sf"/>
</dbReference>
<keyword evidence="4 7" id="KW-0862">Zinc</keyword>
<evidence type="ECO:0000256" key="2">
    <source>
        <dbReference type="ARBA" id="ARBA00012925"/>
    </source>
</evidence>
<sequence>MGPTYLIRRPFSFLFLLCVSWIVTGVFALSVPREQTRTLIRRVLGDPVLDTLLAQNVEWAEEMDVEHPGFFKESAKGHRPKVLWIGCSDSRVPESVITASLPGEIFTQRNIANQIPANDTNALAVISYAVEHLKVDRIVVAGHTHCGGVAYCYDHAAELPSPPPKPLPPLPEPVLNTWLGSLYQTAVQQVERTNTTREAGLAKLTATNVRNQVDSVVGMDVIRHAWKEGRDLKVVGWLYDIENGHLEDLGICVGPMGLPCLP</sequence>
<evidence type="ECO:0000256" key="9">
    <source>
        <dbReference type="SAM" id="SignalP"/>
    </source>
</evidence>
<feature type="binding site" evidence="7">
    <location>
        <position position="143"/>
    </location>
    <ligand>
        <name>Zn(2+)</name>
        <dbReference type="ChEBI" id="CHEBI:29105"/>
    </ligand>
</feature>
<gene>
    <name evidence="10" type="ORF">BXZ70DRAFT_663152</name>
</gene>
<feature type="binding site" evidence="7">
    <location>
        <position position="146"/>
    </location>
    <ligand>
        <name>Zn(2+)</name>
        <dbReference type="ChEBI" id="CHEBI:29105"/>
    </ligand>
</feature>
<comment type="similarity">
    <text evidence="1 8">Belongs to the beta-class carbonic anhydrase family.</text>
</comment>
<dbReference type="Pfam" id="PF00484">
    <property type="entry name" value="Pro_CA"/>
    <property type="match status" value="1"/>
</dbReference>
<keyword evidence="11" id="KW-1185">Reference proteome</keyword>
<evidence type="ECO:0000256" key="3">
    <source>
        <dbReference type="ARBA" id="ARBA00022723"/>
    </source>
</evidence>
<dbReference type="GO" id="GO:0071244">
    <property type="term" value="P:cellular response to carbon dioxide"/>
    <property type="evidence" value="ECO:0007669"/>
    <property type="project" value="TreeGrafter"/>
</dbReference>
<reference evidence="10" key="1">
    <citation type="journal article" date="2021" name="New Phytol.">
        <title>Evolutionary innovations through gain and loss of genes in the ectomycorrhizal Boletales.</title>
        <authorList>
            <person name="Wu G."/>
            <person name="Miyauchi S."/>
            <person name="Morin E."/>
            <person name="Kuo A."/>
            <person name="Drula E."/>
            <person name="Varga T."/>
            <person name="Kohler A."/>
            <person name="Feng B."/>
            <person name="Cao Y."/>
            <person name="Lipzen A."/>
            <person name="Daum C."/>
            <person name="Hundley H."/>
            <person name="Pangilinan J."/>
            <person name="Johnson J."/>
            <person name="Barry K."/>
            <person name="LaButti K."/>
            <person name="Ng V."/>
            <person name="Ahrendt S."/>
            <person name="Min B."/>
            <person name="Choi I.G."/>
            <person name="Park H."/>
            <person name="Plett J.M."/>
            <person name="Magnuson J."/>
            <person name="Spatafora J.W."/>
            <person name="Nagy L.G."/>
            <person name="Henrissat B."/>
            <person name="Grigoriev I.V."/>
            <person name="Yang Z.L."/>
            <person name="Xu J."/>
            <person name="Martin F.M."/>
        </authorList>
    </citation>
    <scope>NUCLEOTIDE SEQUENCE</scope>
    <source>
        <strain evidence="10">KKN 215</strain>
    </source>
</reference>
<name>A0A8K0UEY5_9AGAR</name>
<evidence type="ECO:0000256" key="5">
    <source>
        <dbReference type="ARBA" id="ARBA00023239"/>
    </source>
</evidence>
<keyword evidence="9" id="KW-0732">Signal</keyword>
<dbReference type="PANTHER" id="PTHR11002">
    <property type="entry name" value="CARBONIC ANHYDRASE"/>
    <property type="match status" value="1"/>
</dbReference>
<dbReference type="GO" id="GO:0008270">
    <property type="term" value="F:zinc ion binding"/>
    <property type="evidence" value="ECO:0007669"/>
    <property type="project" value="UniProtKB-UniRule"/>
</dbReference>
<dbReference type="Gene3D" id="3.40.1050.10">
    <property type="entry name" value="Carbonic anhydrase"/>
    <property type="match status" value="1"/>
</dbReference>
<feature type="chain" id="PRO_5035443559" description="Carbonic anhydrase" evidence="9">
    <location>
        <begin position="29"/>
        <end position="262"/>
    </location>
</feature>
<dbReference type="AlphaFoldDB" id="A0A8K0UEY5"/>
<accession>A0A8K0UEY5</accession>
<keyword evidence="3 7" id="KW-0479">Metal-binding</keyword>
<evidence type="ECO:0000313" key="11">
    <source>
        <dbReference type="Proteomes" id="UP000813824"/>
    </source>
</evidence>
<protein>
    <recommendedName>
        <fullName evidence="2 8">Carbonic anhydrase</fullName>
        <ecNumber evidence="2 8">4.2.1.1</ecNumber>
    </recommendedName>
    <alternativeName>
        <fullName evidence="8">Carbonate dehydratase</fullName>
    </alternativeName>
</protein>
<evidence type="ECO:0000256" key="7">
    <source>
        <dbReference type="PIRSR" id="PIRSR601765-1"/>
    </source>
</evidence>
<evidence type="ECO:0000256" key="8">
    <source>
        <dbReference type="RuleBase" id="RU003956"/>
    </source>
</evidence>
<comment type="caution">
    <text evidence="10">The sequence shown here is derived from an EMBL/GenBank/DDBJ whole genome shotgun (WGS) entry which is preliminary data.</text>
</comment>
<evidence type="ECO:0000256" key="6">
    <source>
        <dbReference type="ARBA" id="ARBA00048348"/>
    </source>
</evidence>
<dbReference type="InterPro" id="IPR001765">
    <property type="entry name" value="Carbonic_anhydrase"/>
</dbReference>
<comment type="catalytic activity">
    <reaction evidence="6 8">
        <text>hydrogencarbonate + H(+) = CO2 + H2O</text>
        <dbReference type="Rhea" id="RHEA:10748"/>
        <dbReference type="ChEBI" id="CHEBI:15377"/>
        <dbReference type="ChEBI" id="CHEBI:15378"/>
        <dbReference type="ChEBI" id="CHEBI:16526"/>
        <dbReference type="ChEBI" id="CHEBI:17544"/>
        <dbReference type="EC" id="4.2.1.1"/>
    </reaction>
</comment>
<keyword evidence="5 8" id="KW-0456">Lyase</keyword>
<feature type="binding site" evidence="7">
    <location>
        <position position="89"/>
    </location>
    <ligand>
        <name>Zn(2+)</name>
        <dbReference type="ChEBI" id="CHEBI:29105"/>
    </ligand>
</feature>
<dbReference type="SUPFAM" id="SSF53056">
    <property type="entry name" value="beta-carbonic anhydrase, cab"/>
    <property type="match status" value="1"/>
</dbReference>
<dbReference type="PANTHER" id="PTHR11002:SF76">
    <property type="entry name" value="CARBONIC ANHYDRASE"/>
    <property type="match status" value="1"/>
</dbReference>